<accession>A0A168KDM9</accession>
<comment type="subcellular location">
    <subcellularLocation>
        <location evidence="1">Membrane</location>
        <topology evidence="1">Multi-pass membrane protein</topology>
    </subcellularLocation>
</comment>
<evidence type="ECO:0000256" key="2">
    <source>
        <dbReference type="ARBA" id="ARBA00005179"/>
    </source>
</evidence>
<evidence type="ECO:0000256" key="6">
    <source>
        <dbReference type="ARBA" id="ARBA00022989"/>
    </source>
</evidence>
<dbReference type="EMBL" id="AMYB01000005">
    <property type="protein sequence ID" value="OAD02278.1"/>
    <property type="molecule type" value="Genomic_DNA"/>
</dbReference>
<evidence type="ECO:0000313" key="10">
    <source>
        <dbReference type="EMBL" id="OAD02278.1"/>
    </source>
</evidence>
<dbReference type="GO" id="GO:0008374">
    <property type="term" value="F:O-acyltransferase activity"/>
    <property type="evidence" value="ECO:0007669"/>
    <property type="project" value="InterPro"/>
</dbReference>
<dbReference type="InterPro" id="IPR032805">
    <property type="entry name" value="Wax_synthase_dom"/>
</dbReference>
<keyword evidence="4" id="KW-0808">Transferase</keyword>
<feature type="domain" description="Wax synthase" evidence="9">
    <location>
        <begin position="211"/>
        <end position="303"/>
    </location>
</feature>
<organism evidence="10 11">
    <name type="scientific">Mucor lusitanicus CBS 277.49</name>
    <dbReference type="NCBI Taxonomy" id="747725"/>
    <lineage>
        <taxon>Eukaryota</taxon>
        <taxon>Fungi</taxon>
        <taxon>Fungi incertae sedis</taxon>
        <taxon>Mucoromycota</taxon>
        <taxon>Mucoromycotina</taxon>
        <taxon>Mucoromycetes</taxon>
        <taxon>Mucorales</taxon>
        <taxon>Mucorineae</taxon>
        <taxon>Mucoraceae</taxon>
        <taxon>Mucor</taxon>
    </lineage>
</organism>
<dbReference type="Pfam" id="PF13813">
    <property type="entry name" value="MBOAT_2"/>
    <property type="match status" value="1"/>
</dbReference>
<evidence type="ECO:0000256" key="3">
    <source>
        <dbReference type="ARBA" id="ARBA00007282"/>
    </source>
</evidence>
<keyword evidence="5 8" id="KW-0812">Transmembrane</keyword>
<dbReference type="GO" id="GO:0006629">
    <property type="term" value="P:lipid metabolic process"/>
    <property type="evidence" value="ECO:0007669"/>
    <property type="project" value="InterPro"/>
</dbReference>
<reference evidence="10 11" key="1">
    <citation type="submission" date="2015-06" db="EMBL/GenBank/DDBJ databases">
        <title>Expansion of signal transduction pathways in fungi by whole-genome duplication.</title>
        <authorList>
            <consortium name="DOE Joint Genome Institute"/>
            <person name="Corrochano L.M."/>
            <person name="Kuo A."/>
            <person name="Marcet-Houben M."/>
            <person name="Polaino S."/>
            <person name="Salamov A."/>
            <person name="Villalobos J.M."/>
            <person name="Alvarez M.I."/>
            <person name="Avalos J."/>
            <person name="Benito E.P."/>
            <person name="Benoit I."/>
            <person name="Burger G."/>
            <person name="Camino L.P."/>
            <person name="Canovas D."/>
            <person name="Cerda-Olmedo E."/>
            <person name="Cheng J.-F."/>
            <person name="Dominguez A."/>
            <person name="Elias M."/>
            <person name="Eslava A.P."/>
            <person name="Glaser F."/>
            <person name="Grimwood J."/>
            <person name="Gutierrez G."/>
            <person name="Heitman J."/>
            <person name="Henrissat B."/>
            <person name="Iturriaga E.A."/>
            <person name="Lang B.F."/>
            <person name="Lavin J.L."/>
            <person name="Lee S."/>
            <person name="Li W."/>
            <person name="Lindquist E."/>
            <person name="Lopez-Garcia S."/>
            <person name="Luque E.M."/>
            <person name="Marcos A.T."/>
            <person name="Martin J."/>
            <person name="Mccluskey K."/>
            <person name="Medina H.R."/>
            <person name="Miralles-Duran A."/>
            <person name="Miyazaki A."/>
            <person name="Munoz-Torres E."/>
            <person name="Oguiza J.A."/>
            <person name="Ohm R."/>
            <person name="Olmedo M."/>
            <person name="Orejas M."/>
            <person name="Ortiz-Castellanos L."/>
            <person name="Pisabarro A.G."/>
            <person name="Rodriguez-Romero J."/>
            <person name="Ruiz-Herrera J."/>
            <person name="Ruiz-Vazquez R."/>
            <person name="Sanz C."/>
            <person name="Schackwitz W."/>
            <person name="Schmutz J."/>
            <person name="Shahriari M."/>
            <person name="Shelest E."/>
            <person name="Silva-Franco F."/>
            <person name="Soanes D."/>
            <person name="Syed K."/>
            <person name="Tagua V.G."/>
            <person name="Talbot N.J."/>
            <person name="Thon M."/>
            <person name="De Vries R.P."/>
            <person name="Wiebenga A."/>
            <person name="Yadav J.S."/>
            <person name="Braun E.L."/>
            <person name="Baker S."/>
            <person name="Garre V."/>
            <person name="Horwitz B."/>
            <person name="Torres-Martinez S."/>
            <person name="Idnurm A."/>
            <person name="Herrera-Estrella A."/>
            <person name="Gabaldon T."/>
            <person name="Grigoriev I.V."/>
        </authorList>
    </citation>
    <scope>NUCLEOTIDE SEQUENCE [LARGE SCALE GENOMIC DNA]</scope>
    <source>
        <strain evidence="10 11">CBS 277.49</strain>
    </source>
</reference>
<evidence type="ECO:0000256" key="7">
    <source>
        <dbReference type="ARBA" id="ARBA00023136"/>
    </source>
</evidence>
<keyword evidence="11" id="KW-1185">Reference proteome</keyword>
<feature type="transmembrane region" description="Helical" evidence="8">
    <location>
        <begin position="20"/>
        <end position="44"/>
    </location>
</feature>
<keyword evidence="6 8" id="KW-1133">Transmembrane helix</keyword>
<feature type="transmembrane region" description="Helical" evidence="8">
    <location>
        <begin position="179"/>
        <end position="201"/>
    </location>
</feature>
<comment type="pathway">
    <text evidence="2">Secondary metabolite biosynthesis.</text>
</comment>
<feature type="transmembrane region" description="Helical" evidence="8">
    <location>
        <begin position="326"/>
        <end position="349"/>
    </location>
</feature>
<feature type="transmembrane region" description="Helical" evidence="8">
    <location>
        <begin position="51"/>
        <end position="76"/>
    </location>
</feature>
<dbReference type="AlphaFoldDB" id="A0A168KDM9"/>
<evidence type="ECO:0000313" key="11">
    <source>
        <dbReference type="Proteomes" id="UP000077051"/>
    </source>
</evidence>
<evidence type="ECO:0000256" key="4">
    <source>
        <dbReference type="ARBA" id="ARBA00022679"/>
    </source>
</evidence>
<dbReference type="OrthoDB" id="1077582at2759"/>
<evidence type="ECO:0000256" key="1">
    <source>
        <dbReference type="ARBA" id="ARBA00004141"/>
    </source>
</evidence>
<comment type="caution">
    <text evidence="10">The sequence shown here is derived from an EMBL/GenBank/DDBJ whole genome shotgun (WGS) entry which is preliminary data.</text>
</comment>
<gene>
    <name evidence="10" type="ORF">MUCCIDRAFT_111649</name>
</gene>
<dbReference type="InterPro" id="IPR044851">
    <property type="entry name" value="Wax_synthase"/>
</dbReference>
<evidence type="ECO:0000256" key="5">
    <source>
        <dbReference type="ARBA" id="ARBA00022692"/>
    </source>
</evidence>
<keyword evidence="7 8" id="KW-0472">Membrane</keyword>
<dbReference type="VEuPathDB" id="FungiDB:MUCCIDRAFT_111649"/>
<dbReference type="PANTHER" id="PTHR31595:SF57">
    <property type="entry name" value="OS04G0481900 PROTEIN"/>
    <property type="match status" value="1"/>
</dbReference>
<evidence type="ECO:0000259" key="9">
    <source>
        <dbReference type="Pfam" id="PF13813"/>
    </source>
</evidence>
<proteinExistence type="inferred from homology"/>
<dbReference type="PANTHER" id="PTHR31595">
    <property type="entry name" value="LONG-CHAIN-ALCOHOL O-FATTY-ACYLTRANSFERASE 3-RELATED"/>
    <property type="match status" value="1"/>
</dbReference>
<dbReference type="GO" id="GO:0016020">
    <property type="term" value="C:membrane"/>
    <property type="evidence" value="ECO:0007669"/>
    <property type="project" value="UniProtKB-SubCell"/>
</dbReference>
<name>A0A168KDM9_MUCCL</name>
<sequence>MSMDTSNQRYASYVVDIKLPPAITVSAGTLTAAYTLVLILDYLLVKNDAKFSAFITPMQLRALIATYHFFIPIFFASKYDFGNISFMLHPWSMAAQIIFLSTSTVTLKEYLQTLLKVALFLDDSPTTRTQQQIRLDGIKKIARGFSKLLFMKIALDGILPDDLSDLLAMPFYSPRAMLITYVLAVRIYCMMSLVDIPMGVLQATLLIRFHDLFDNPFLATSPKDFWNRRWNRMVKNLFQKLIFAKANTTVVSAKDDGNTKKKQSFMSSPTALGLLIFFISGLFHDFMIAAAAREITFELTVFFLIHGIEVALEVKYRKGKYKQDPTGITAILCNLLTVLFFVTTGKLFLSPILRQEVFLKVAQKF</sequence>
<feature type="transmembrane region" description="Helical" evidence="8">
    <location>
        <begin position="295"/>
        <end position="314"/>
    </location>
</feature>
<evidence type="ECO:0000256" key="8">
    <source>
        <dbReference type="SAM" id="Phobius"/>
    </source>
</evidence>
<feature type="transmembrane region" description="Helical" evidence="8">
    <location>
        <begin position="270"/>
        <end position="289"/>
    </location>
</feature>
<comment type="similarity">
    <text evidence="3">Belongs to the wax synthase family.</text>
</comment>
<protein>
    <recommendedName>
        <fullName evidence="9">Wax synthase domain-containing protein</fullName>
    </recommendedName>
</protein>
<dbReference type="Proteomes" id="UP000077051">
    <property type="component" value="Unassembled WGS sequence"/>
</dbReference>